<evidence type="ECO:0000256" key="7">
    <source>
        <dbReference type="ARBA" id="ARBA00022989"/>
    </source>
</evidence>
<dbReference type="AlphaFoldDB" id="A0A2M7G1Z4"/>
<evidence type="ECO:0000313" key="11">
    <source>
        <dbReference type="Proteomes" id="UP000231019"/>
    </source>
</evidence>
<dbReference type="PANTHER" id="PTHR43394">
    <property type="entry name" value="ATP-DEPENDENT PERMEASE MDL1, MITOCHONDRIAL"/>
    <property type="match status" value="1"/>
</dbReference>
<keyword evidence="3" id="KW-1003">Cell membrane</keyword>
<protein>
    <recommendedName>
        <fullName evidence="9">ABC transporter domain-containing protein</fullName>
    </recommendedName>
</protein>
<comment type="caution">
    <text evidence="10">The sequence shown here is derived from an EMBL/GenBank/DDBJ whole genome shotgun (WGS) entry which is preliminary data.</text>
</comment>
<evidence type="ECO:0000256" key="6">
    <source>
        <dbReference type="ARBA" id="ARBA00022840"/>
    </source>
</evidence>
<name>A0A2M7G1Z4_9BACT</name>
<feature type="domain" description="ABC transporter" evidence="9">
    <location>
        <begin position="50"/>
        <end position="282"/>
    </location>
</feature>
<dbReference type="SMART" id="SM00382">
    <property type="entry name" value="AAA"/>
    <property type="match status" value="1"/>
</dbReference>
<dbReference type="GO" id="GO:0016887">
    <property type="term" value="F:ATP hydrolysis activity"/>
    <property type="evidence" value="ECO:0007669"/>
    <property type="project" value="InterPro"/>
</dbReference>
<dbReference type="PROSITE" id="PS00211">
    <property type="entry name" value="ABC_TRANSPORTER_1"/>
    <property type="match status" value="1"/>
</dbReference>
<keyword evidence="7" id="KW-1133">Transmembrane helix</keyword>
<dbReference type="InterPro" id="IPR027417">
    <property type="entry name" value="P-loop_NTPase"/>
</dbReference>
<keyword evidence="4" id="KW-0812">Transmembrane</keyword>
<evidence type="ECO:0000256" key="1">
    <source>
        <dbReference type="ARBA" id="ARBA00004651"/>
    </source>
</evidence>
<dbReference type="PROSITE" id="PS50893">
    <property type="entry name" value="ABC_TRANSPORTER_2"/>
    <property type="match status" value="1"/>
</dbReference>
<keyword evidence="6" id="KW-0067">ATP-binding</keyword>
<dbReference type="Proteomes" id="UP000231019">
    <property type="component" value="Unassembled WGS sequence"/>
</dbReference>
<dbReference type="InterPro" id="IPR003439">
    <property type="entry name" value="ABC_transporter-like_ATP-bd"/>
</dbReference>
<gene>
    <name evidence="10" type="ORF">COW36_15695</name>
</gene>
<organism evidence="10 11">
    <name type="scientific">bacterium (Candidatus Blackallbacteria) CG17_big_fil_post_rev_8_21_14_2_50_48_46</name>
    <dbReference type="NCBI Taxonomy" id="2014261"/>
    <lineage>
        <taxon>Bacteria</taxon>
        <taxon>Candidatus Blackallbacteria</taxon>
    </lineage>
</organism>
<evidence type="ECO:0000313" key="10">
    <source>
        <dbReference type="EMBL" id="PIW15789.1"/>
    </source>
</evidence>
<proteinExistence type="predicted"/>
<dbReference type="InterPro" id="IPR017871">
    <property type="entry name" value="ABC_transporter-like_CS"/>
</dbReference>
<accession>A0A2M7G1Z4</accession>
<dbReference type="PANTHER" id="PTHR43394:SF1">
    <property type="entry name" value="ATP-BINDING CASSETTE SUB-FAMILY B MEMBER 10, MITOCHONDRIAL"/>
    <property type="match status" value="1"/>
</dbReference>
<dbReference type="SUPFAM" id="SSF52540">
    <property type="entry name" value="P-loop containing nucleoside triphosphate hydrolases"/>
    <property type="match status" value="1"/>
</dbReference>
<evidence type="ECO:0000256" key="4">
    <source>
        <dbReference type="ARBA" id="ARBA00022692"/>
    </source>
</evidence>
<comment type="subcellular location">
    <subcellularLocation>
        <location evidence="1">Cell membrane</location>
        <topology evidence="1">Multi-pass membrane protein</topology>
    </subcellularLocation>
</comment>
<feature type="non-terminal residue" evidence="10">
    <location>
        <position position="1"/>
    </location>
</feature>
<dbReference type="Pfam" id="PF00005">
    <property type="entry name" value="ABC_tran"/>
    <property type="match status" value="1"/>
</dbReference>
<evidence type="ECO:0000259" key="9">
    <source>
        <dbReference type="PROSITE" id="PS50893"/>
    </source>
</evidence>
<evidence type="ECO:0000256" key="8">
    <source>
        <dbReference type="ARBA" id="ARBA00023136"/>
    </source>
</evidence>
<dbReference type="Gene3D" id="3.40.50.300">
    <property type="entry name" value="P-loop containing nucleotide triphosphate hydrolases"/>
    <property type="match status" value="1"/>
</dbReference>
<dbReference type="InterPro" id="IPR039421">
    <property type="entry name" value="Type_1_exporter"/>
</dbReference>
<dbReference type="InterPro" id="IPR003593">
    <property type="entry name" value="AAA+_ATPase"/>
</dbReference>
<evidence type="ECO:0000256" key="3">
    <source>
        <dbReference type="ARBA" id="ARBA00022475"/>
    </source>
</evidence>
<reference evidence="10 11" key="1">
    <citation type="submission" date="2017-09" db="EMBL/GenBank/DDBJ databases">
        <title>Depth-based differentiation of microbial function through sediment-hosted aquifers and enrichment of novel symbionts in the deep terrestrial subsurface.</title>
        <authorList>
            <person name="Probst A.J."/>
            <person name="Ladd B."/>
            <person name="Jarett J.K."/>
            <person name="Geller-Mcgrath D.E."/>
            <person name="Sieber C.M."/>
            <person name="Emerson J.B."/>
            <person name="Anantharaman K."/>
            <person name="Thomas B.C."/>
            <person name="Malmstrom R."/>
            <person name="Stieglmeier M."/>
            <person name="Klingl A."/>
            <person name="Woyke T."/>
            <person name="Ryan C.M."/>
            <person name="Banfield J.F."/>
        </authorList>
    </citation>
    <scope>NUCLEOTIDE SEQUENCE [LARGE SCALE GENOMIC DNA]</scope>
    <source>
        <strain evidence="10">CG17_big_fil_post_rev_8_21_14_2_50_48_46</strain>
    </source>
</reference>
<dbReference type="GO" id="GO:0005524">
    <property type="term" value="F:ATP binding"/>
    <property type="evidence" value="ECO:0007669"/>
    <property type="project" value="UniProtKB-KW"/>
</dbReference>
<dbReference type="GO" id="GO:0015421">
    <property type="term" value="F:ABC-type oligopeptide transporter activity"/>
    <property type="evidence" value="ECO:0007669"/>
    <property type="project" value="TreeGrafter"/>
</dbReference>
<keyword evidence="8" id="KW-0472">Membrane</keyword>
<sequence length="290" mass="31968">IWPMVDLGQFFIKGRTAGVSVERVREMEAFPPDILPQADALPFPTGKFALSFENIDYQFATGQGLAKISLATHSGETLALAGPVGSGKTLLLNLIPRIIQPQTGKLLLNGQELSRYDLQELRQKVGYVSQIPSLFSETIANNIRFGREISPQKLQAAIQVAQLEQDLALFPEGLETRVGQHGVRLSGGQKQRIAIARALAGSPRILILDDCTSALDAETESRLWQSLYRLMPDLMVLLVTHRVSTLQRADRVVLLSQGKIRAQGSHLNLLASDKLYQEIYGQPDVFIDEA</sequence>
<dbReference type="GO" id="GO:0005886">
    <property type="term" value="C:plasma membrane"/>
    <property type="evidence" value="ECO:0007669"/>
    <property type="project" value="UniProtKB-SubCell"/>
</dbReference>
<keyword evidence="2" id="KW-0813">Transport</keyword>
<dbReference type="EMBL" id="PFFQ01000044">
    <property type="protein sequence ID" value="PIW15789.1"/>
    <property type="molecule type" value="Genomic_DNA"/>
</dbReference>
<evidence type="ECO:0000256" key="2">
    <source>
        <dbReference type="ARBA" id="ARBA00022448"/>
    </source>
</evidence>
<dbReference type="FunFam" id="3.40.50.300:FF:000221">
    <property type="entry name" value="Multidrug ABC transporter ATP-binding protein"/>
    <property type="match status" value="1"/>
</dbReference>
<keyword evidence="5" id="KW-0547">Nucleotide-binding</keyword>
<evidence type="ECO:0000256" key="5">
    <source>
        <dbReference type="ARBA" id="ARBA00022741"/>
    </source>
</evidence>